<evidence type="ECO:0000313" key="3">
    <source>
        <dbReference type="Proteomes" id="UP001295794"/>
    </source>
</evidence>
<name>A0AAD2HKL8_9AGAR</name>
<accession>A0AAD2HKL8</accession>
<gene>
    <name evidence="1" type="ORF">MYCIT1_LOCUS24952</name>
    <name evidence="2" type="ORF">MYCIT1_LOCUS24969</name>
</gene>
<dbReference type="Proteomes" id="UP001295794">
    <property type="component" value="Unassembled WGS sequence"/>
</dbReference>
<comment type="caution">
    <text evidence="1">The sequence shown here is derived from an EMBL/GenBank/DDBJ whole genome shotgun (WGS) entry which is preliminary data.</text>
</comment>
<organism evidence="1 3">
    <name type="scientific">Mycena citricolor</name>
    <dbReference type="NCBI Taxonomy" id="2018698"/>
    <lineage>
        <taxon>Eukaryota</taxon>
        <taxon>Fungi</taxon>
        <taxon>Dikarya</taxon>
        <taxon>Basidiomycota</taxon>
        <taxon>Agaricomycotina</taxon>
        <taxon>Agaricomycetes</taxon>
        <taxon>Agaricomycetidae</taxon>
        <taxon>Agaricales</taxon>
        <taxon>Marasmiineae</taxon>
        <taxon>Mycenaceae</taxon>
        <taxon>Mycena</taxon>
    </lineage>
</organism>
<keyword evidence="3" id="KW-1185">Reference proteome</keyword>
<evidence type="ECO:0000313" key="2">
    <source>
        <dbReference type="EMBL" id="CAK5276580.1"/>
    </source>
</evidence>
<evidence type="ECO:0000313" key="1">
    <source>
        <dbReference type="EMBL" id="CAK5276573.1"/>
    </source>
</evidence>
<dbReference type="EMBL" id="CAVNYO010000411">
    <property type="protein sequence ID" value="CAK5276580.1"/>
    <property type="molecule type" value="Genomic_DNA"/>
</dbReference>
<protein>
    <submittedName>
        <fullName evidence="1">Uncharacterized protein</fullName>
    </submittedName>
</protein>
<sequence length="70" mass="7899">MTGCCVRKRHRIRVFVQRCFVRHLGVGCGREAESNPAGTATATNKYNFAYWPLVDPFDLCTGKLTFQSTD</sequence>
<dbReference type="EMBL" id="CAVNYO010000410">
    <property type="protein sequence ID" value="CAK5276573.1"/>
    <property type="molecule type" value="Genomic_DNA"/>
</dbReference>
<reference evidence="1" key="1">
    <citation type="submission" date="2023-11" db="EMBL/GenBank/DDBJ databases">
        <authorList>
            <person name="De Vega J J."/>
            <person name="De Vega J J."/>
        </authorList>
    </citation>
    <scope>NUCLEOTIDE SEQUENCE</scope>
</reference>
<proteinExistence type="predicted"/>
<dbReference type="AlphaFoldDB" id="A0AAD2HKL8"/>